<dbReference type="EC" id="5.3.1.1" evidence="7 8"/>
<feature type="binding site" evidence="7">
    <location>
        <position position="176"/>
    </location>
    <ligand>
        <name>substrate</name>
    </ligand>
</feature>
<dbReference type="PROSITE" id="PS00171">
    <property type="entry name" value="TIM_1"/>
    <property type="match status" value="1"/>
</dbReference>
<protein>
    <recommendedName>
        <fullName evidence="7 8">Triosephosphate isomerase</fullName>
        <shortName evidence="7">TIM</shortName>
        <shortName evidence="7">TPI</shortName>
        <ecNumber evidence="7 8">5.3.1.1</ecNumber>
    </recommendedName>
    <alternativeName>
        <fullName evidence="7">Triose-phosphate isomerase</fullName>
    </alternativeName>
</protein>
<comment type="pathway">
    <text evidence="7 8">Carbohydrate biosynthesis; gluconeogenesis.</text>
</comment>
<dbReference type="GO" id="GO:0006096">
    <property type="term" value="P:glycolytic process"/>
    <property type="evidence" value="ECO:0007669"/>
    <property type="project" value="UniProtKB-UniRule"/>
</dbReference>
<dbReference type="GO" id="GO:0019563">
    <property type="term" value="P:glycerol catabolic process"/>
    <property type="evidence" value="ECO:0007669"/>
    <property type="project" value="TreeGrafter"/>
</dbReference>
<comment type="caution">
    <text evidence="9">The sequence shown here is derived from an EMBL/GenBank/DDBJ whole genome shotgun (WGS) entry which is preliminary data.</text>
</comment>
<dbReference type="Proteomes" id="UP000031802">
    <property type="component" value="Unassembled WGS sequence"/>
</dbReference>
<dbReference type="eggNOG" id="COG0149">
    <property type="taxonomic scope" value="Bacteria"/>
</dbReference>
<dbReference type="GO" id="GO:0004807">
    <property type="term" value="F:triose-phosphate isomerase activity"/>
    <property type="evidence" value="ECO:0007669"/>
    <property type="project" value="UniProtKB-UniRule"/>
</dbReference>
<evidence type="ECO:0000256" key="1">
    <source>
        <dbReference type="ARBA" id="ARBA00004680"/>
    </source>
</evidence>
<dbReference type="HAMAP" id="MF_00147_B">
    <property type="entry name" value="TIM_B"/>
    <property type="match status" value="1"/>
</dbReference>
<feature type="active site" description="Electrophile" evidence="7">
    <location>
        <position position="98"/>
    </location>
</feature>
<organism evidence="9 10">
    <name type="scientific">Sphingobacterium deserti</name>
    <dbReference type="NCBI Taxonomy" id="1229276"/>
    <lineage>
        <taxon>Bacteria</taxon>
        <taxon>Pseudomonadati</taxon>
        <taxon>Bacteroidota</taxon>
        <taxon>Sphingobacteriia</taxon>
        <taxon>Sphingobacteriales</taxon>
        <taxon>Sphingobacteriaceae</taxon>
        <taxon>Sphingobacterium</taxon>
    </lineage>
</organism>
<dbReference type="CDD" id="cd00311">
    <property type="entry name" value="TIM"/>
    <property type="match status" value="1"/>
</dbReference>
<reference evidence="10" key="1">
    <citation type="submission" date="2014-04" db="EMBL/GenBank/DDBJ databases">
        <title>Whole-Genome optical mapping and complete genome sequence of Sphingobacterium deserti sp. nov., a new spaces isolated from desert in the west of China.</title>
        <authorList>
            <person name="Teng C."/>
            <person name="Zhou Z."/>
            <person name="Li X."/>
            <person name="Chen M."/>
            <person name="Lin M."/>
            <person name="Wang L."/>
            <person name="Su S."/>
            <person name="Zhang C."/>
            <person name="Zhang W."/>
        </authorList>
    </citation>
    <scope>NUCLEOTIDE SEQUENCE [LARGE SCALE GENOMIC DNA]</scope>
    <source>
        <strain evidence="10">ACCC05744</strain>
    </source>
</reference>
<feature type="binding site" evidence="7">
    <location>
        <begin position="237"/>
        <end position="238"/>
    </location>
    <ligand>
        <name>substrate</name>
    </ligand>
</feature>
<feature type="active site" description="Proton acceptor" evidence="7">
    <location>
        <position position="170"/>
    </location>
</feature>
<dbReference type="AlphaFoldDB" id="A0A0B8T5V0"/>
<dbReference type="PANTHER" id="PTHR21139">
    <property type="entry name" value="TRIOSEPHOSPHATE ISOMERASE"/>
    <property type="match status" value="1"/>
</dbReference>
<dbReference type="Gene3D" id="3.20.20.70">
    <property type="entry name" value="Aldolase class I"/>
    <property type="match status" value="1"/>
</dbReference>
<feature type="binding site" evidence="7">
    <location>
        <position position="216"/>
    </location>
    <ligand>
        <name>substrate</name>
    </ligand>
</feature>
<dbReference type="PROSITE" id="PS51440">
    <property type="entry name" value="TIM_2"/>
    <property type="match status" value="1"/>
</dbReference>
<keyword evidence="3 7" id="KW-0312">Gluconeogenesis</keyword>
<name>A0A0B8T5V0_9SPHI</name>
<evidence type="ECO:0000256" key="5">
    <source>
        <dbReference type="ARBA" id="ARBA00023152"/>
    </source>
</evidence>
<dbReference type="FunFam" id="3.20.20.70:FF:000016">
    <property type="entry name" value="Triosephosphate isomerase"/>
    <property type="match status" value="1"/>
</dbReference>
<comment type="pathway">
    <text evidence="1 7 8">Carbohydrate degradation; glycolysis; D-glyceraldehyde 3-phosphate from glycerone phosphate: step 1/1.</text>
</comment>
<dbReference type="Pfam" id="PF00121">
    <property type="entry name" value="TIM"/>
    <property type="match status" value="1"/>
</dbReference>
<keyword evidence="5 7" id="KW-0324">Glycolysis</keyword>
<comment type="similarity">
    <text evidence="2 7 8">Belongs to the triosephosphate isomerase family.</text>
</comment>
<dbReference type="GO" id="GO:0005829">
    <property type="term" value="C:cytosol"/>
    <property type="evidence" value="ECO:0007669"/>
    <property type="project" value="TreeGrafter"/>
</dbReference>
<comment type="catalytic activity">
    <reaction evidence="7 8">
        <text>D-glyceraldehyde 3-phosphate = dihydroxyacetone phosphate</text>
        <dbReference type="Rhea" id="RHEA:18585"/>
        <dbReference type="ChEBI" id="CHEBI:57642"/>
        <dbReference type="ChEBI" id="CHEBI:59776"/>
        <dbReference type="EC" id="5.3.1.1"/>
    </reaction>
</comment>
<comment type="subunit">
    <text evidence="7 8">Homodimer.</text>
</comment>
<dbReference type="RefSeq" id="WP_037494431.1">
    <property type="nucleotide sequence ID" value="NZ_JJMU01000002.1"/>
</dbReference>
<comment type="function">
    <text evidence="7">Involved in the gluconeogenesis. Catalyzes stereospecifically the conversion of dihydroxyacetone phosphate (DHAP) to D-glyceraldehyde-3-phosphate (G3P).</text>
</comment>
<evidence type="ECO:0000256" key="8">
    <source>
        <dbReference type="RuleBase" id="RU363013"/>
    </source>
</evidence>
<keyword evidence="6 7" id="KW-0413">Isomerase</keyword>
<evidence type="ECO:0000256" key="3">
    <source>
        <dbReference type="ARBA" id="ARBA00022432"/>
    </source>
</evidence>
<dbReference type="InterPro" id="IPR013785">
    <property type="entry name" value="Aldolase_TIM"/>
</dbReference>
<dbReference type="UniPathway" id="UPA00138"/>
<dbReference type="GO" id="GO:0046166">
    <property type="term" value="P:glyceraldehyde-3-phosphate biosynthetic process"/>
    <property type="evidence" value="ECO:0007669"/>
    <property type="project" value="TreeGrafter"/>
</dbReference>
<sequence length="255" mass="27470">MRKNIVAGNWKMNLDYEKGLSLFSEIVNMVKDEVVGNQEVVVCSPAIHLYSIGKLASPVSNVAIGAQNIHQAESGAYTGEISANQVKSVGASYVILGHSERRAYFGETEALLAEKVNAALQHGLAPIFCIGETKDERESGKFFDVIKAQLEGGVFHLSAEEFAKVVLAYEPVWAIGTGLTASPEQAQEVHAFIRERVSAQYGKEIADNTTILYGGSCNPGNAKDLFSQNDIDGGLIGGASLKSRDFLDIVKVFND</sequence>
<dbReference type="EMBL" id="JJMU01000002">
    <property type="protein sequence ID" value="KGE16138.1"/>
    <property type="molecule type" value="Genomic_DNA"/>
</dbReference>
<dbReference type="STRING" id="1229276.DI53_0253"/>
<dbReference type="NCBIfam" id="TIGR00419">
    <property type="entry name" value="tim"/>
    <property type="match status" value="1"/>
</dbReference>
<feature type="binding site" evidence="7">
    <location>
        <begin position="9"/>
        <end position="11"/>
    </location>
    <ligand>
        <name>substrate</name>
    </ligand>
</feature>
<dbReference type="PATRIC" id="fig|1229276.3.peg.261"/>
<accession>A0A0B8T5V0</accession>
<evidence type="ECO:0000256" key="4">
    <source>
        <dbReference type="ARBA" id="ARBA00022490"/>
    </source>
</evidence>
<comment type="subcellular location">
    <subcellularLocation>
        <location evidence="7 8">Cytoplasm</location>
    </subcellularLocation>
</comment>
<dbReference type="PANTHER" id="PTHR21139:SF42">
    <property type="entry name" value="TRIOSEPHOSPHATE ISOMERASE"/>
    <property type="match status" value="1"/>
</dbReference>
<evidence type="ECO:0000256" key="7">
    <source>
        <dbReference type="HAMAP-Rule" id="MF_00147"/>
    </source>
</evidence>
<dbReference type="InterPro" id="IPR000652">
    <property type="entry name" value="Triosephosphate_isomerase"/>
</dbReference>
<evidence type="ECO:0000256" key="2">
    <source>
        <dbReference type="ARBA" id="ARBA00007422"/>
    </source>
</evidence>
<evidence type="ECO:0000313" key="9">
    <source>
        <dbReference type="EMBL" id="KGE16138.1"/>
    </source>
</evidence>
<dbReference type="InterPro" id="IPR035990">
    <property type="entry name" value="TIM_sf"/>
</dbReference>
<dbReference type="OrthoDB" id="9809429at2"/>
<dbReference type="InterPro" id="IPR022896">
    <property type="entry name" value="TrioseP_Isoase_bac/euk"/>
</dbReference>
<dbReference type="SUPFAM" id="SSF51351">
    <property type="entry name" value="Triosephosphate isomerase (TIM)"/>
    <property type="match status" value="1"/>
</dbReference>
<reference evidence="9 10" key="2">
    <citation type="journal article" date="2015" name="PLoS ONE">
        <title>Whole-Genome Optical Mapping and Finished Genome Sequence of Sphingobacterium deserti sp. nov., a New Species Isolated from the Western Desert of China.</title>
        <authorList>
            <person name="Teng C."/>
            <person name="Zhou Z."/>
            <person name="Molnar I."/>
            <person name="Li X."/>
            <person name="Tang R."/>
            <person name="Chen M."/>
            <person name="Wang L."/>
            <person name="Su S."/>
            <person name="Zhang W."/>
            <person name="Lin M."/>
        </authorList>
    </citation>
    <scope>NUCLEOTIDE SEQUENCE [LARGE SCALE GENOMIC DNA]</scope>
    <source>
        <strain evidence="10">ACCC05744</strain>
    </source>
</reference>
<keyword evidence="4 7" id="KW-0963">Cytoplasm</keyword>
<dbReference type="UniPathway" id="UPA00109">
    <property type="reaction ID" value="UER00189"/>
</dbReference>
<gene>
    <name evidence="7" type="primary">tpiA</name>
    <name evidence="9" type="ORF">DI53_0253</name>
</gene>
<keyword evidence="10" id="KW-1185">Reference proteome</keyword>
<proteinExistence type="inferred from homology"/>
<evidence type="ECO:0000313" key="10">
    <source>
        <dbReference type="Proteomes" id="UP000031802"/>
    </source>
</evidence>
<dbReference type="GO" id="GO:0006094">
    <property type="term" value="P:gluconeogenesis"/>
    <property type="evidence" value="ECO:0007669"/>
    <property type="project" value="UniProtKB-UniRule"/>
</dbReference>
<evidence type="ECO:0000256" key="6">
    <source>
        <dbReference type="ARBA" id="ARBA00023235"/>
    </source>
</evidence>
<dbReference type="InterPro" id="IPR020861">
    <property type="entry name" value="Triosephosphate_isomerase_AS"/>
</dbReference>